<dbReference type="GO" id="GO:0005524">
    <property type="term" value="F:ATP binding"/>
    <property type="evidence" value="ECO:0007669"/>
    <property type="project" value="UniProtKB-UniRule"/>
</dbReference>
<keyword evidence="3" id="KW-0493">Microtubule</keyword>
<evidence type="ECO:0000256" key="8">
    <source>
        <dbReference type="PROSITE-ProRule" id="PRU00283"/>
    </source>
</evidence>
<keyword evidence="7" id="KW-0206">Cytoskeleton</keyword>
<dbReference type="SUPFAM" id="SSF52540">
    <property type="entry name" value="P-loop containing nucleoside triphosphate hydrolases"/>
    <property type="match status" value="1"/>
</dbReference>
<feature type="domain" description="Kinesin motor" evidence="9">
    <location>
        <begin position="9"/>
        <end position="233"/>
    </location>
</feature>
<evidence type="ECO:0000256" key="3">
    <source>
        <dbReference type="ARBA" id="ARBA00022701"/>
    </source>
</evidence>
<protein>
    <recommendedName>
        <fullName evidence="9">Kinesin motor domain-containing protein</fullName>
    </recommendedName>
</protein>
<dbReference type="InterPro" id="IPR027640">
    <property type="entry name" value="Kinesin-like_fam"/>
</dbReference>
<dbReference type="InterPro" id="IPR001752">
    <property type="entry name" value="Kinesin_motor_dom"/>
</dbReference>
<dbReference type="GO" id="GO:0003777">
    <property type="term" value="F:microtubule motor activity"/>
    <property type="evidence" value="ECO:0007669"/>
    <property type="project" value="InterPro"/>
</dbReference>
<dbReference type="PROSITE" id="PS00411">
    <property type="entry name" value="KINESIN_MOTOR_1"/>
    <property type="match status" value="1"/>
</dbReference>
<feature type="binding site" evidence="8">
    <location>
        <begin position="66"/>
        <end position="73"/>
    </location>
    <ligand>
        <name>ATP</name>
        <dbReference type="ChEBI" id="CHEBI:30616"/>
    </ligand>
</feature>
<evidence type="ECO:0000256" key="7">
    <source>
        <dbReference type="ARBA" id="ARBA00023212"/>
    </source>
</evidence>
<comment type="subcellular location">
    <subcellularLocation>
        <location evidence="1">Cytoplasm</location>
        <location evidence="1">Cytoskeleton</location>
    </subcellularLocation>
</comment>
<keyword evidence="7" id="KW-0963">Cytoplasm</keyword>
<comment type="similarity">
    <text evidence="2">Belongs to the TRAFAC class myosin-kinesin ATPase superfamily. Kinesin family. KIN-14 subfamily.</text>
</comment>
<dbReference type="STRING" id="303518.ENSPNYP00000025567"/>
<dbReference type="Ensembl" id="ENSPNYT00000026191.1">
    <property type="protein sequence ID" value="ENSPNYP00000025567.1"/>
    <property type="gene ID" value="ENSPNYG00000019283.1"/>
</dbReference>
<dbReference type="PRINTS" id="PR00380">
    <property type="entry name" value="KINESINHEAVY"/>
</dbReference>
<dbReference type="InterPro" id="IPR027417">
    <property type="entry name" value="P-loop_NTPase"/>
</dbReference>
<name>A0A3B4GQZ0_9CICH</name>
<dbReference type="InterPro" id="IPR036961">
    <property type="entry name" value="Kinesin_motor_dom_sf"/>
</dbReference>
<reference evidence="10" key="1">
    <citation type="submission" date="2023-09" db="UniProtKB">
        <authorList>
            <consortium name="Ensembl"/>
        </authorList>
    </citation>
    <scope>IDENTIFICATION</scope>
</reference>
<dbReference type="PROSITE" id="PS50067">
    <property type="entry name" value="KINESIN_MOTOR_2"/>
    <property type="match status" value="1"/>
</dbReference>
<dbReference type="GO" id="GO:0005874">
    <property type="term" value="C:microtubule"/>
    <property type="evidence" value="ECO:0007669"/>
    <property type="project" value="UniProtKB-KW"/>
</dbReference>
<evidence type="ECO:0000313" key="10">
    <source>
        <dbReference type="Ensembl" id="ENSPNYP00000025567.1"/>
    </source>
</evidence>
<dbReference type="GO" id="GO:0007018">
    <property type="term" value="P:microtubule-based movement"/>
    <property type="evidence" value="ECO:0007669"/>
    <property type="project" value="InterPro"/>
</dbReference>
<evidence type="ECO:0000256" key="6">
    <source>
        <dbReference type="ARBA" id="ARBA00023175"/>
    </source>
</evidence>
<keyword evidence="5 8" id="KW-0067">ATP-binding</keyword>
<evidence type="ECO:0000256" key="1">
    <source>
        <dbReference type="ARBA" id="ARBA00004245"/>
    </source>
</evidence>
<evidence type="ECO:0000256" key="5">
    <source>
        <dbReference type="ARBA" id="ARBA00022840"/>
    </source>
</evidence>
<dbReference type="Gene3D" id="3.40.850.10">
    <property type="entry name" value="Kinesin motor domain"/>
    <property type="match status" value="2"/>
</dbReference>
<dbReference type="PANTHER" id="PTHR47972">
    <property type="entry name" value="KINESIN-LIKE PROTEIN KLP-3"/>
    <property type="match status" value="1"/>
</dbReference>
<dbReference type="GO" id="GO:0008017">
    <property type="term" value="F:microtubule binding"/>
    <property type="evidence" value="ECO:0007669"/>
    <property type="project" value="InterPro"/>
</dbReference>
<dbReference type="Pfam" id="PF00225">
    <property type="entry name" value="Kinesin"/>
    <property type="match status" value="1"/>
</dbReference>
<dbReference type="PANTHER" id="PTHR47972:SF45">
    <property type="entry name" value="PROTEIN CLARET SEGREGATIONAL"/>
    <property type="match status" value="1"/>
</dbReference>
<dbReference type="GeneTree" id="ENSGT00940000175582"/>
<evidence type="ECO:0000256" key="4">
    <source>
        <dbReference type="ARBA" id="ARBA00022741"/>
    </source>
</evidence>
<evidence type="ECO:0000256" key="2">
    <source>
        <dbReference type="ARBA" id="ARBA00010899"/>
    </source>
</evidence>
<organism evidence="10">
    <name type="scientific">Pundamilia nyererei</name>
    <dbReference type="NCBI Taxonomy" id="303518"/>
    <lineage>
        <taxon>Eukaryota</taxon>
        <taxon>Metazoa</taxon>
        <taxon>Chordata</taxon>
        <taxon>Craniata</taxon>
        <taxon>Vertebrata</taxon>
        <taxon>Euteleostomi</taxon>
        <taxon>Actinopterygii</taxon>
        <taxon>Neopterygii</taxon>
        <taxon>Teleostei</taxon>
        <taxon>Neoteleostei</taxon>
        <taxon>Acanthomorphata</taxon>
        <taxon>Ovalentaria</taxon>
        <taxon>Cichlomorphae</taxon>
        <taxon>Cichliformes</taxon>
        <taxon>Cichlidae</taxon>
        <taxon>African cichlids</taxon>
        <taxon>Pseudocrenilabrinae</taxon>
        <taxon>Haplochromini</taxon>
        <taxon>Pundamilia</taxon>
    </lineage>
</organism>
<dbReference type="SMART" id="SM00129">
    <property type="entry name" value="KISc"/>
    <property type="match status" value="1"/>
</dbReference>
<proteinExistence type="inferred from homology"/>
<sequence>SLLYLLQGNIRVFCRVRPLVGGGLPKHVQLATSDNKAITLAKTEEEISLLVQSALDGYNVCCFAYGQTGSGKTYTMEGDEVDETRGVIPRAVQQIFKAAGKLGEQGWEVASFVEIYNETLRDLLYTGKSSKRPEHEIRKTTSNEVQQTDICTQNDRSSRSHSVFQLDIEGVNAGRDVNIRNCKICSDVATLCLVDLAGSERMVKSQSQGDRFKEMTAINGSLSNLVDFKALHL</sequence>
<keyword evidence="4 8" id="KW-0547">Nucleotide-binding</keyword>
<accession>A0A3B4GQZ0</accession>
<evidence type="ECO:0000259" key="9">
    <source>
        <dbReference type="PROSITE" id="PS50067"/>
    </source>
</evidence>
<keyword evidence="6 8" id="KW-0505">Motor protein</keyword>
<dbReference type="InterPro" id="IPR019821">
    <property type="entry name" value="Kinesin_motor_CS"/>
</dbReference>
<dbReference type="AlphaFoldDB" id="A0A3B4GQZ0"/>